<dbReference type="PANTHER" id="PTHR43272">
    <property type="entry name" value="LONG-CHAIN-FATTY-ACID--COA LIGASE"/>
    <property type="match status" value="1"/>
</dbReference>
<reference evidence="4 5" key="1">
    <citation type="journal article" date="2016" name="Proc. Natl. Acad. Sci. U.S.A.">
        <title>Comparative genomics of biotechnologically important yeasts.</title>
        <authorList>
            <person name="Riley R."/>
            <person name="Haridas S."/>
            <person name="Wolfe K.H."/>
            <person name="Lopes M.R."/>
            <person name="Hittinger C.T."/>
            <person name="Goeker M."/>
            <person name="Salamov A.A."/>
            <person name="Wisecaver J.H."/>
            <person name="Long T.M."/>
            <person name="Calvey C.H."/>
            <person name="Aerts A.L."/>
            <person name="Barry K.W."/>
            <person name="Choi C."/>
            <person name="Clum A."/>
            <person name="Coughlan A.Y."/>
            <person name="Deshpande S."/>
            <person name="Douglass A.P."/>
            <person name="Hanson S.J."/>
            <person name="Klenk H.-P."/>
            <person name="LaButti K.M."/>
            <person name="Lapidus A."/>
            <person name="Lindquist E.A."/>
            <person name="Lipzen A.M."/>
            <person name="Meier-Kolthoff J.P."/>
            <person name="Ohm R.A."/>
            <person name="Otillar R.P."/>
            <person name="Pangilinan J.L."/>
            <person name="Peng Y."/>
            <person name="Rokas A."/>
            <person name="Rosa C.A."/>
            <person name="Scheuner C."/>
            <person name="Sibirny A.A."/>
            <person name="Slot J.C."/>
            <person name="Stielow J.B."/>
            <person name="Sun H."/>
            <person name="Kurtzman C.P."/>
            <person name="Blackwell M."/>
            <person name="Grigoriev I.V."/>
            <person name="Jeffries T.W."/>
        </authorList>
    </citation>
    <scope>NUCLEOTIDE SEQUENCE [LARGE SCALE GENOMIC DNA]</scope>
    <source>
        <strain evidence="4 5">NRRL Y-11557</strain>
    </source>
</reference>
<dbReference type="Gene3D" id="3.40.50.12780">
    <property type="entry name" value="N-terminal domain of ligase-like"/>
    <property type="match status" value="1"/>
</dbReference>
<name>A0A1E3Q408_LIPST</name>
<evidence type="ECO:0000256" key="1">
    <source>
        <dbReference type="ARBA" id="ARBA00022741"/>
    </source>
</evidence>
<dbReference type="GO" id="GO:0016020">
    <property type="term" value="C:membrane"/>
    <property type="evidence" value="ECO:0007669"/>
    <property type="project" value="TreeGrafter"/>
</dbReference>
<dbReference type="OrthoDB" id="1700726at2759"/>
<feature type="domain" description="AMP-dependent synthetase/ligase" evidence="3">
    <location>
        <begin position="105"/>
        <end position="530"/>
    </location>
</feature>
<protein>
    <submittedName>
        <fullName evidence="4">Eukaryotic long-chain fatty acid CoA synthetase (LC-FACS)</fullName>
    </submittedName>
</protein>
<dbReference type="EMBL" id="KV454295">
    <property type="protein sequence ID" value="ODQ72423.1"/>
    <property type="molecule type" value="Genomic_DNA"/>
</dbReference>
<dbReference type="InterPro" id="IPR042099">
    <property type="entry name" value="ANL_N_sf"/>
</dbReference>
<keyword evidence="2" id="KW-0067">ATP-binding</keyword>
<dbReference type="Proteomes" id="UP000094385">
    <property type="component" value="Unassembled WGS sequence"/>
</dbReference>
<dbReference type="PANTHER" id="PTHR43272:SF33">
    <property type="entry name" value="AMP-BINDING DOMAIN-CONTAINING PROTEIN-RELATED"/>
    <property type="match status" value="1"/>
</dbReference>
<gene>
    <name evidence="4" type="primary">LACS1.1</name>
    <name evidence="4" type="ORF">LIPSTDRAFT_71969</name>
</gene>
<keyword evidence="5" id="KW-1185">Reference proteome</keyword>
<dbReference type="GO" id="GO:0005524">
    <property type="term" value="F:ATP binding"/>
    <property type="evidence" value="ECO:0007669"/>
    <property type="project" value="UniProtKB-KW"/>
</dbReference>
<accession>A0A1E3Q408</accession>
<dbReference type="AlphaFoldDB" id="A0A1E3Q408"/>
<evidence type="ECO:0000256" key="2">
    <source>
        <dbReference type="ARBA" id="ARBA00022840"/>
    </source>
</evidence>
<dbReference type="SUPFAM" id="SSF56801">
    <property type="entry name" value="Acetyl-CoA synthetase-like"/>
    <property type="match status" value="1"/>
</dbReference>
<organism evidence="4 5">
    <name type="scientific">Lipomyces starkeyi NRRL Y-11557</name>
    <dbReference type="NCBI Taxonomy" id="675824"/>
    <lineage>
        <taxon>Eukaryota</taxon>
        <taxon>Fungi</taxon>
        <taxon>Dikarya</taxon>
        <taxon>Ascomycota</taxon>
        <taxon>Saccharomycotina</taxon>
        <taxon>Lipomycetes</taxon>
        <taxon>Lipomycetales</taxon>
        <taxon>Lipomycetaceae</taxon>
        <taxon>Lipomyces</taxon>
    </lineage>
</organism>
<sequence length="728" mass="80323">MSTIAEFSVPGVPHTLVSAYPQDAPVPRKGDIAVNRTPYGKPQGVPLPGSEKPGYSAIYRNAHHPEALIDTIHPTILTLYDGFANSVRNHADANCLGHREYVPEYKTWSPYIWESFGRVAERRTDFGSGLLKLARDVAGVQKKDKFGVAIFSPNRPEWVITDLALHAYNLYGVTLYDSLGPDASEYILNLTEAPILVASLNNIPEILTVKHNLPHLKVIISMDELESPIDTPGNTRRSLLKTWTEVQKVALYSFSEVERIGRDALAPHNPPGPTDIMTINFTSGTTGAPKGVVLTHATAIAGMTSALLHIETAPKRNDVLLSYLPLAHIYERISLCQAISFGAAYGFLHGSVLELIDDIKTLRPTVFISVPRLLNRIEEALRAKTINAPGLAGKISRRALKAKLDDMEHGGTGQIALWDVLWSRKIRKNAGFDRLVTAVSGSAPISDPTLQFLRAAFACNMIQGYGLTESFAIGLVGEPDDKKPGHCGPPVVGVEVRLKDVPEMNYLSTDKPFPRGELLLRGPIVFREYYKEPKKTAEAIDEEGWFRTGDVAKIDELGRVSIIDRVKNFFKLAQGEYIAPEQIENIYLAGCDLVSQVFVHGDSVQTFLVGILGINPDTFAPFASKLLNRNISPSDLHELVSAAGERTVREAVLRDLDRVGKNANLQGYERVKNTVLKIDPFNFDNDLLTPSLKCKRPQSVRYYRDDIDKMYAEGELIKNGNGSIKAML</sequence>
<evidence type="ECO:0000313" key="4">
    <source>
        <dbReference type="EMBL" id="ODQ72423.1"/>
    </source>
</evidence>
<dbReference type="PROSITE" id="PS00455">
    <property type="entry name" value="AMP_BINDING"/>
    <property type="match status" value="1"/>
</dbReference>
<dbReference type="Pfam" id="PF00501">
    <property type="entry name" value="AMP-binding"/>
    <property type="match status" value="1"/>
</dbReference>
<evidence type="ECO:0000313" key="5">
    <source>
        <dbReference type="Proteomes" id="UP000094385"/>
    </source>
</evidence>
<keyword evidence="1" id="KW-0547">Nucleotide-binding</keyword>
<dbReference type="GO" id="GO:0005783">
    <property type="term" value="C:endoplasmic reticulum"/>
    <property type="evidence" value="ECO:0007669"/>
    <property type="project" value="TreeGrafter"/>
</dbReference>
<dbReference type="STRING" id="675824.A0A1E3Q408"/>
<dbReference type="InterPro" id="IPR000873">
    <property type="entry name" value="AMP-dep_synth/lig_dom"/>
</dbReference>
<proteinExistence type="predicted"/>
<dbReference type="GO" id="GO:0004467">
    <property type="term" value="F:long-chain fatty acid-CoA ligase activity"/>
    <property type="evidence" value="ECO:0007669"/>
    <property type="project" value="TreeGrafter"/>
</dbReference>
<evidence type="ECO:0000259" key="3">
    <source>
        <dbReference type="Pfam" id="PF00501"/>
    </source>
</evidence>
<dbReference type="InterPro" id="IPR020845">
    <property type="entry name" value="AMP-binding_CS"/>
</dbReference>